<gene>
    <name evidence="5" type="ORF">T190423A01A_10289</name>
</gene>
<dbReference type="PANTHER" id="PTHR10067">
    <property type="entry name" value="PHOSPHATIDYLSERINE DECARBOXYLASE"/>
    <property type="match status" value="1"/>
</dbReference>
<name>A0ABM9P842_9FLAO</name>
<evidence type="ECO:0000256" key="1">
    <source>
        <dbReference type="ARBA" id="ARBA00022793"/>
    </source>
</evidence>
<keyword evidence="4" id="KW-0670">Pyruvate</keyword>
<keyword evidence="3 5" id="KW-0456">Lyase</keyword>
<sequence>MSAITPIKLPAPIEWSTKEQAALTHIENLKVILDKPANKLNYIAALAELSVEVFIDNRSKKIVEYWFPYLAGESTLEDFFKAWLTYTPTCDSPGKYIEYWDYLVNTNSGLLLANDESFKPWFTAFLNFHGDWINSTSSTETLADWMVYKGTPAHPFDINDYERPDPKSPTGGFQSFNQFFLRNLKPGQRPMCNEKQADDVIVAPCDGGIFFLNHADKTKSIEELKKTDYDLPGKSDRFGIMEALPGYGSHFLGGDLLDILLWFTDYHHFHAPVSGTVVHQGMYHGSYNYDFGDYDPKDFYAPTLPKDSDQVGWYEKLGKHQRYVWIINTKEFGLVAMVAIGFWGVGSIVNAVENGASLKQGDYMGHFGYGGSSIVLAFNKDVDIDFKVGKEPVQGPNTPTLMKVRECLGKLVK</sequence>
<accession>A0ABM9P842</accession>
<evidence type="ECO:0000256" key="3">
    <source>
        <dbReference type="ARBA" id="ARBA00023239"/>
    </source>
</evidence>
<dbReference type="EC" id="4.1.1.65" evidence="5"/>
<keyword evidence="6" id="KW-1185">Reference proteome</keyword>
<dbReference type="GO" id="GO:0004609">
    <property type="term" value="F:phosphatidylserine decarboxylase activity"/>
    <property type="evidence" value="ECO:0007669"/>
    <property type="project" value="UniProtKB-EC"/>
</dbReference>
<evidence type="ECO:0000256" key="2">
    <source>
        <dbReference type="ARBA" id="ARBA00023145"/>
    </source>
</evidence>
<dbReference type="InterPro" id="IPR003817">
    <property type="entry name" value="PS_Dcarbxylase"/>
</dbReference>
<reference evidence="5 6" key="1">
    <citation type="submission" date="2024-05" db="EMBL/GenBank/DDBJ databases">
        <authorList>
            <person name="Duchaud E."/>
        </authorList>
    </citation>
    <scope>NUCLEOTIDE SEQUENCE [LARGE SCALE GENOMIC DNA]</scope>
    <source>
        <strain evidence="5">Ena-SAMPLE-TAB-13-05-2024-13:56:06:370-140308</strain>
    </source>
</reference>
<organism evidence="5 6">
    <name type="scientific">Tenacibaculum polynesiense</name>
    <dbReference type="NCBI Taxonomy" id="3137857"/>
    <lineage>
        <taxon>Bacteria</taxon>
        <taxon>Pseudomonadati</taxon>
        <taxon>Bacteroidota</taxon>
        <taxon>Flavobacteriia</taxon>
        <taxon>Flavobacteriales</taxon>
        <taxon>Flavobacteriaceae</taxon>
        <taxon>Tenacibaculum</taxon>
    </lineage>
</organism>
<protein>
    <submittedName>
        <fullName evidence="5">Phosphatidylserine decarboxylase</fullName>
        <ecNumber evidence="5">4.1.1.65</ecNumber>
    </submittedName>
</protein>
<dbReference type="RefSeq" id="WP_348715122.1">
    <property type="nucleotide sequence ID" value="NZ_CAXJIO010000010.1"/>
</dbReference>
<evidence type="ECO:0000313" key="5">
    <source>
        <dbReference type="EMBL" id="CAL2101726.1"/>
    </source>
</evidence>
<dbReference type="Proteomes" id="UP001497527">
    <property type="component" value="Unassembled WGS sequence"/>
</dbReference>
<evidence type="ECO:0000313" key="6">
    <source>
        <dbReference type="Proteomes" id="UP001497527"/>
    </source>
</evidence>
<keyword evidence="2" id="KW-0865">Zymogen</keyword>
<dbReference type="EMBL" id="CAXJIO010000010">
    <property type="protein sequence ID" value="CAL2101726.1"/>
    <property type="molecule type" value="Genomic_DNA"/>
</dbReference>
<keyword evidence="1" id="KW-0210">Decarboxylase</keyword>
<proteinExistence type="predicted"/>
<evidence type="ECO:0000256" key="4">
    <source>
        <dbReference type="ARBA" id="ARBA00023317"/>
    </source>
</evidence>
<dbReference type="Pfam" id="PF02666">
    <property type="entry name" value="PS_Dcarbxylase"/>
    <property type="match status" value="1"/>
</dbReference>
<comment type="caution">
    <text evidence="5">The sequence shown here is derived from an EMBL/GenBank/DDBJ whole genome shotgun (WGS) entry which is preliminary data.</text>
</comment>